<evidence type="ECO:0000313" key="3">
    <source>
        <dbReference type="EMBL" id="CAI2364839.1"/>
    </source>
</evidence>
<feature type="region of interest" description="Disordered" evidence="1">
    <location>
        <begin position="681"/>
        <end position="701"/>
    </location>
</feature>
<feature type="region of interest" description="Disordered" evidence="1">
    <location>
        <begin position="631"/>
        <end position="667"/>
    </location>
</feature>
<feature type="compositionally biased region" description="Acidic residues" evidence="1">
    <location>
        <begin position="429"/>
        <end position="447"/>
    </location>
</feature>
<dbReference type="InterPro" id="IPR018488">
    <property type="entry name" value="cNMP-bd_CS"/>
</dbReference>
<dbReference type="SUPFAM" id="SSF51206">
    <property type="entry name" value="cAMP-binding domain-like"/>
    <property type="match status" value="2"/>
</dbReference>
<dbReference type="PANTHER" id="PTHR23011:SF28">
    <property type="entry name" value="CYCLIC NUCLEOTIDE-BINDING DOMAIN CONTAINING PROTEIN"/>
    <property type="match status" value="1"/>
</dbReference>
<dbReference type="PANTHER" id="PTHR23011">
    <property type="entry name" value="CYCLIC NUCLEOTIDE-BINDING DOMAIN CONTAINING PROTEIN"/>
    <property type="match status" value="1"/>
</dbReference>
<proteinExistence type="predicted"/>
<dbReference type="PROSITE" id="PS50042">
    <property type="entry name" value="CNMP_BINDING_3"/>
    <property type="match status" value="3"/>
</dbReference>
<accession>A0AAD1UDJ6</accession>
<dbReference type="Gene3D" id="2.60.120.10">
    <property type="entry name" value="Jelly Rolls"/>
    <property type="match status" value="2"/>
</dbReference>
<gene>
    <name evidence="3" type="ORF">ECRASSUSDP1_LOCUS6189</name>
</gene>
<feature type="domain" description="Cyclic nucleotide-binding" evidence="2">
    <location>
        <begin position="1"/>
        <end position="37"/>
    </location>
</feature>
<feature type="domain" description="Cyclic nucleotide-binding" evidence="2">
    <location>
        <begin position="212"/>
        <end position="261"/>
    </location>
</feature>
<dbReference type="CDD" id="cd00038">
    <property type="entry name" value="CAP_ED"/>
    <property type="match status" value="1"/>
</dbReference>
<evidence type="ECO:0000259" key="2">
    <source>
        <dbReference type="PROSITE" id="PS50042"/>
    </source>
</evidence>
<dbReference type="Pfam" id="PF00027">
    <property type="entry name" value="cNMP_binding"/>
    <property type="match status" value="1"/>
</dbReference>
<sequence length="920" mass="106889">MLLKVIKEEQFEKDQSVITFGEFGSKFYIILQGSVAVRIPLLMKKEYSFKEMLEYFVEHQNWLIKDDKYQLLLAIIQDFIPEIIKYNGKGQLCLNFDLCSKVISGEIIVNSQSRYKNFFPEFHNFRKYSKFMSESGKMKVEFNTMFHVATLDAGKSFGELALINNVRRSATIVTLEDSSFAVIKKKDFDKVYGRVIKKKFATKVEFLNKFLFLRYVTRQRKEKLCFSLKRETFQIGQKICIEGTPIKDFFFIEKGEFEVTKYIFLHNKTNLVYYEYLRFCCHNRDKVFLKKLINDDTRILYSPNNKEFDIFKVVRKGLPRKTIRVSSLGTNECFGLLEGYTNCPYSLFTITCKSRDAVLHRISRDEMSIRLDVKAIPTVRTSVQDKLLLIAQRMRTTTKEHGINIQYELSDLEFRHIEVPPEKKYTLPEESESDDDETPTKDNEDDLNNQRNLDKSSLLLDYSSLRNSFQNKGNKKVIVNQKSPKKIVTDNTIQQHIELSRHTGTPSSYRRQKRVRRATFSLPRNIQGKDTNNAGELSKFIKHPLNSHCNKDKSVHLSSQDSHSENESKDRVKEIDTAVIDNTLNKTKHPVGTLQIVKNELLKAKNTRRSSFAIDRNSLQNEFIKASIDSQEKLSSSSQSSSEAQNKSQKLDVIYDPQFDEKDEKEELKDNVLSYKKKIEQLGLNSHPKPSHLPQKSSNDKEVKYKHLKQMNYQAKLEQKSLPKFLQRQKKPLKTRSPQKGVKLPTIRNRSKNWKDLSNSKREKPYNFGLSRTHASMPIINPKLKKMYTKDTQNLRCPLGGILDTFEEVKSSNIGALPKTVKDPRYVQIKKALDLVSKKSMNFKPKAKLSKYRNRVHTNRAKEIRQFKNCTASSKNYISYNQTHNTAKVSGSSKSPMPLNGRIQLEVKTSLAHHNMPLFK</sequence>
<feature type="compositionally biased region" description="Low complexity" evidence="1">
    <location>
        <begin position="633"/>
        <end position="648"/>
    </location>
</feature>
<dbReference type="InterPro" id="IPR014710">
    <property type="entry name" value="RmlC-like_jellyroll"/>
</dbReference>
<feature type="region of interest" description="Disordered" evidence="1">
    <location>
        <begin position="422"/>
        <end position="453"/>
    </location>
</feature>
<dbReference type="PROSITE" id="PS00888">
    <property type="entry name" value="CNMP_BINDING_1"/>
    <property type="match status" value="1"/>
</dbReference>
<feature type="compositionally biased region" description="Basic and acidic residues" evidence="1">
    <location>
        <begin position="562"/>
        <end position="573"/>
    </location>
</feature>
<evidence type="ECO:0000313" key="4">
    <source>
        <dbReference type="Proteomes" id="UP001295684"/>
    </source>
</evidence>
<comment type="caution">
    <text evidence="3">The sequence shown here is derived from an EMBL/GenBank/DDBJ whole genome shotgun (WGS) entry which is preliminary data.</text>
</comment>
<feature type="region of interest" description="Disordered" evidence="1">
    <location>
        <begin position="551"/>
        <end position="573"/>
    </location>
</feature>
<protein>
    <recommendedName>
        <fullName evidence="2">Cyclic nucleotide-binding domain-containing protein</fullName>
    </recommendedName>
</protein>
<organism evidence="3 4">
    <name type="scientific">Euplotes crassus</name>
    <dbReference type="NCBI Taxonomy" id="5936"/>
    <lineage>
        <taxon>Eukaryota</taxon>
        <taxon>Sar</taxon>
        <taxon>Alveolata</taxon>
        <taxon>Ciliophora</taxon>
        <taxon>Intramacronucleata</taxon>
        <taxon>Spirotrichea</taxon>
        <taxon>Hypotrichia</taxon>
        <taxon>Euplotida</taxon>
        <taxon>Euplotidae</taxon>
        <taxon>Moneuplotes</taxon>
    </lineage>
</organism>
<feature type="region of interest" description="Disordered" evidence="1">
    <location>
        <begin position="728"/>
        <end position="750"/>
    </location>
</feature>
<feature type="domain" description="Cyclic nucleotide-binding" evidence="2">
    <location>
        <begin position="131"/>
        <end position="209"/>
    </location>
</feature>
<dbReference type="InterPro" id="IPR000595">
    <property type="entry name" value="cNMP-bd_dom"/>
</dbReference>
<dbReference type="PROSITE" id="PS00889">
    <property type="entry name" value="CNMP_BINDING_2"/>
    <property type="match status" value="1"/>
</dbReference>
<evidence type="ECO:0000256" key="1">
    <source>
        <dbReference type="SAM" id="MobiDB-lite"/>
    </source>
</evidence>
<dbReference type="Proteomes" id="UP001295684">
    <property type="component" value="Unassembled WGS sequence"/>
</dbReference>
<name>A0AAD1UDJ6_EUPCR</name>
<dbReference type="EMBL" id="CAMPGE010005993">
    <property type="protein sequence ID" value="CAI2364839.1"/>
    <property type="molecule type" value="Genomic_DNA"/>
</dbReference>
<keyword evidence="4" id="KW-1185">Reference proteome</keyword>
<dbReference type="AlphaFoldDB" id="A0AAD1UDJ6"/>
<reference evidence="3" key="1">
    <citation type="submission" date="2023-07" db="EMBL/GenBank/DDBJ databases">
        <authorList>
            <consortium name="AG Swart"/>
            <person name="Singh M."/>
            <person name="Singh A."/>
            <person name="Seah K."/>
            <person name="Emmerich C."/>
        </authorList>
    </citation>
    <scope>NUCLEOTIDE SEQUENCE</scope>
    <source>
        <strain evidence="3">DP1</strain>
    </source>
</reference>
<dbReference type="InterPro" id="IPR018490">
    <property type="entry name" value="cNMP-bd_dom_sf"/>
</dbReference>